<protein>
    <submittedName>
        <fullName evidence="1">Uncharacterized protein</fullName>
    </submittedName>
</protein>
<dbReference type="EMBL" id="VANS01000001">
    <property type="protein sequence ID" value="TMM54146.1"/>
    <property type="molecule type" value="Genomic_DNA"/>
</dbReference>
<reference evidence="1 2" key="1">
    <citation type="submission" date="2019-05" db="EMBL/GenBank/DDBJ databases">
        <title>Sulfitobacter sabulilitoris sp. nov., isolated from a marine sand.</title>
        <authorList>
            <person name="Yoon J.-H."/>
        </authorList>
    </citation>
    <scope>NUCLEOTIDE SEQUENCE [LARGE SCALE GENOMIC DNA]</scope>
    <source>
        <strain evidence="1 2">HSMS-29</strain>
    </source>
</reference>
<dbReference type="OrthoDB" id="1357142at2"/>
<sequence length="153" mass="16674">MTMTFSPGWAAPKIAPVPVLPPNPSNKKIKNRDYIIKNNQKRQDGALFLTFFDETAVRNAVQRAVPKYNSADGTIKGLLNDMIGSAETITIDQGTHQVEDQDSGGFKLHFDARPASGSPCFHLYVQQSKAGYLIISEVSYMNGGTRVDATPSA</sequence>
<evidence type="ECO:0000313" key="1">
    <source>
        <dbReference type="EMBL" id="TMM54146.1"/>
    </source>
</evidence>
<accession>A0A5S3PIL7</accession>
<organism evidence="1 2">
    <name type="scientific">Sulfitobacter sabulilitoris</name>
    <dbReference type="NCBI Taxonomy" id="2562655"/>
    <lineage>
        <taxon>Bacteria</taxon>
        <taxon>Pseudomonadati</taxon>
        <taxon>Pseudomonadota</taxon>
        <taxon>Alphaproteobacteria</taxon>
        <taxon>Rhodobacterales</taxon>
        <taxon>Roseobacteraceae</taxon>
        <taxon>Sulfitobacter</taxon>
    </lineage>
</organism>
<dbReference type="Proteomes" id="UP000309550">
    <property type="component" value="Unassembled WGS sequence"/>
</dbReference>
<name>A0A5S3PIL7_9RHOB</name>
<gene>
    <name evidence="1" type="ORF">FDT80_00640</name>
</gene>
<evidence type="ECO:0000313" key="2">
    <source>
        <dbReference type="Proteomes" id="UP000309550"/>
    </source>
</evidence>
<proteinExistence type="predicted"/>
<dbReference type="RefSeq" id="WP_138660320.1">
    <property type="nucleotide sequence ID" value="NZ_VANS01000001.1"/>
</dbReference>
<dbReference type="AlphaFoldDB" id="A0A5S3PIL7"/>
<keyword evidence="2" id="KW-1185">Reference proteome</keyword>
<comment type="caution">
    <text evidence="1">The sequence shown here is derived from an EMBL/GenBank/DDBJ whole genome shotgun (WGS) entry which is preliminary data.</text>
</comment>